<dbReference type="AlphaFoldDB" id="A0A4V2US70"/>
<evidence type="ECO:0000313" key="2">
    <source>
        <dbReference type="EMBL" id="TCS80322.1"/>
    </source>
</evidence>
<gene>
    <name evidence="2" type="ORF">EDD59_106148</name>
</gene>
<organism evidence="2 3">
    <name type="scientific">Muricomes intestini</name>
    <dbReference type="NCBI Taxonomy" id="1796634"/>
    <lineage>
        <taxon>Bacteria</taxon>
        <taxon>Bacillati</taxon>
        <taxon>Bacillota</taxon>
        <taxon>Clostridia</taxon>
        <taxon>Lachnospirales</taxon>
        <taxon>Lachnospiraceae</taxon>
        <taxon>Muricomes</taxon>
    </lineage>
</organism>
<evidence type="ECO:0000313" key="3">
    <source>
        <dbReference type="Proteomes" id="UP000295726"/>
    </source>
</evidence>
<dbReference type="RefSeq" id="WP_132380016.1">
    <property type="nucleotide sequence ID" value="NZ_SLZZ01000006.1"/>
</dbReference>
<dbReference type="OrthoDB" id="1887429at2"/>
<dbReference type="EMBL" id="SLZZ01000006">
    <property type="protein sequence ID" value="TCS80322.1"/>
    <property type="molecule type" value="Genomic_DNA"/>
</dbReference>
<dbReference type="Pfam" id="PF14082">
    <property type="entry name" value="SduA_C"/>
    <property type="match status" value="1"/>
</dbReference>
<feature type="domain" description="Shedu protein SduA C-terminal" evidence="1">
    <location>
        <begin position="253"/>
        <end position="407"/>
    </location>
</feature>
<proteinExistence type="predicted"/>
<dbReference type="Proteomes" id="UP000295726">
    <property type="component" value="Unassembled WGS sequence"/>
</dbReference>
<protein>
    <submittedName>
        <fullName evidence="2">Uncharacterized protein DUF4263</fullName>
    </submittedName>
</protein>
<accession>A0A4V2US70</accession>
<dbReference type="InterPro" id="IPR025359">
    <property type="entry name" value="SduA_C"/>
</dbReference>
<name>A0A4V2US70_9FIRM</name>
<comment type="caution">
    <text evidence="2">The sequence shown here is derived from an EMBL/GenBank/DDBJ whole genome shotgun (WGS) entry which is preliminary data.</text>
</comment>
<keyword evidence="3" id="KW-1185">Reference proteome</keyword>
<evidence type="ECO:0000259" key="1">
    <source>
        <dbReference type="Pfam" id="PF14082"/>
    </source>
</evidence>
<reference evidence="2 3" key="1">
    <citation type="submission" date="2019-03" db="EMBL/GenBank/DDBJ databases">
        <title>Genomic Encyclopedia of Type Strains, Phase IV (KMG-IV): sequencing the most valuable type-strain genomes for metagenomic binning, comparative biology and taxonomic classification.</title>
        <authorList>
            <person name="Goeker M."/>
        </authorList>
    </citation>
    <scope>NUCLEOTIDE SEQUENCE [LARGE SCALE GENOMIC DNA]</scope>
    <source>
        <strain evidence="2 3">DSM 29489</strain>
    </source>
</reference>
<sequence>MFDESKKNANSYGELAVELLSEISKIYWSKMFHYIKDNNIDINNVNCFIIDPESIILYFSKEYLAIEYCGNPFSKVIQPKSQKVITLNDWTKENITTQQFMEKIIGFQFDGSSGVVYPLISDLYEDLVLPTNAGMEKLIDLKWNFAAQNHSIGFNADGIDIVGNQFVRLINCTFFDCKNNDLKTRTIKWMDFLPLKYDDTLEGEYDELKFNFSEYSSNWLRDMFYQYPEPVDYKYDKLPKMNHFIELFGDSTNSETDITSFLEQDENKFIMTMAFQGIRSVGQVECKWQSENRPNIKPDFFVLKANGYADIVEFKLPNIKHGAIVGRNNRENFSSEINSYIAQTRVYQQYFDDPNNQMWCEKEHDIKAYKPRRYLVVGRRSDFEAEVWMEIKAQYQDLEIITYDDLVDTVVAQFYQ</sequence>